<evidence type="ECO:0000313" key="2">
    <source>
        <dbReference type="EMBL" id="GEU83704.1"/>
    </source>
</evidence>
<reference evidence="2" key="1">
    <citation type="journal article" date="2019" name="Sci. Rep.">
        <title>Draft genome of Tanacetum cinerariifolium, the natural source of mosquito coil.</title>
        <authorList>
            <person name="Yamashiro T."/>
            <person name="Shiraishi A."/>
            <person name="Satake H."/>
            <person name="Nakayama K."/>
        </authorList>
    </citation>
    <scope>NUCLEOTIDE SEQUENCE</scope>
</reference>
<comment type="caution">
    <text evidence="2">The sequence shown here is derived from an EMBL/GenBank/DDBJ whole genome shotgun (WGS) entry which is preliminary data.</text>
</comment>
<dbReference type="AlphaFoldDB" id="A0A6L2NGM8"/>
<gene>
    <name evidence="2" type="ORF">Tci_055682</name>
</gene>
<name>A0A6L2NGM8_TANCI</name>
<feature type="compositionally biased region" description="Basic and acidic residues" evidence="1">
    <location>
        <begin position="179"/>
        <end position="197"/>
    </location>
</feature>
<organism evidence="2">
    <name type="scientific">Tanacetum cinerariifolium</name>
    <name type="common">Dalmatian daisy</name>
    <name type="synonym">Chrysanthemum cinerariifolium</name>
    <dbReference type="NCBI Taxonomy" id="118510"/>
    <lineage>
        <taxon>Eukaryota</taxon>
        <taxon>Viridiplantae</taxon>
        <taxon>Streptophyta</taxon>
        <taxon>Embryophyta</taxon>
        <taxon>Tracheophyta</taxon>
        <taxon>Spermatophyta</taxon>
        <taxon>Magnoliopsida</taxon>
        <taxon>eudicotyledons</taxon>
        <taxon>Gunneridae</taxon>
        <taxon>Pentapetalae</taxon>
        <taxon>asterids</taxon>
        <taxon>campanulids</taxon>
        <taxon>Asterales</taxon>
        <taxon>Asteraceae</taxon>
        <taxon>Asteroideae</taxon>
        <taxon>Anthemideae</taxon>
        <taxon>Anthemidinae</taxon>
        <taxon>Tanacetum</taxon>
    </lineage>
</organism>
<feature type="region of interest" description="Disordered" evidence="1">
    <location>
        <begin position="255"/>
        <end position="276"/>
    </location>
</feature>
<protein>
    <recommendedName>
        <fullName evidence="3">Xylulose kinase-1</fullName>
    </recommendedName>
</protein>
<evidence type="ECO:0008006" key="3">
    <source>
        <dbReference type="Google" id="ProtNLM"/>
    </source>
</evidence>
<dbReference type="EMBL" id="BKCJ010008735">
    <property type="protein sequence ID" value="GEU83704.1"/>
    <property type="molecule type" value="Genomic_DNA"/>
</dbReference>
<feature type="region of interest" description="Disordered" evidence="1">
    <location>
        <begin position="156"/>
        <end position="197"/>
    </location>
</feature>
<evidence type="ECO:0000256" key="1">
    <source>
        <dbReference type="SAM" id="MobiDB-lite"/>
    </source>
</evidence>
<proteinExistence type="predicted"/>
<sequence>MVAILEKTKHNTNFHQIVDFIEVSHIRYALTIRPTVYVSHIQQFWSTARVETMDRETKILAQVNGRQRTVSESSIRRHLKLNNEEDEIAFPTGDVRYGEAFPTDTSLDAGQDRENIAKTSTMPHEALPRVTSLGGGEGNLKITQLKIRVKTLKDNEKRGEGFTQEDAPNTGGVDQGEDLLDRDKSADKGSDSTDEMSHVLGSMGVADILASGGLSGSFPTAAIFTTASVATPTTRVTRSLRGVVIGSSSPISVNIPSISKKDKGKGKMTEPKQPSKEKVLEQMSIQLARYLEFKFAQEDQIIREQAERDFEIARIHVERELKMMIAELDRSNEMIVKYLSEYEQAAIGMSHDEKVELINELLMYQRNLAQIKKYQAQQNNPATKTERRNFYMSILRSNAGWKAKDFKGMTFEWIEEKFILVWEKMQDFVPMNSKLESERLKRP</sequence>
<accession>A0A6L2NGM8</accession>
<feature type="compositionally biased region" description="Basic and acidic residues" evidence="1">
    <location>
        <begin position="259"/>
        <end position="276"/>
    </location>
</feature>